<feature type="region of interest" description="Disordered" evidence="1">
    <location>
        <begin position="114"/>
        <end position="169"/>
    </location>
</feature>
<protein>
    <submittedName>
        <fullName evidence="2">Uncharacterized protein</fullName>
    </submittedName>
</protein>
<evidence type="ECO:0000256" key="1">
    <source>
        <dbReference type="SAM" id="MobiDB-lite"/>
    </source>
</evidence>
<dbReference type="AlphaFoldDB" id="A0A8J1UEU5"/>
<organism evidence="2 3">
    <name type="scientific">Owenia fusiformis</name>
    <name type="common">Polychaete worm</name>
    <dbReference type="NCBI Taxonomy" id="6347"/>
    <lineage>
        <taxon>Eukaryota</taxon>
        <taxon>Metazoa</taxon>
        <taxon>Spiralia</taxon>
        <taxon>Lophotrochozoa</taxon>
        <taxon>Annelida</taxon>
        <taxon>Polychaeta</taxon>
        <taxon>Sedentaria</taxon>
        <taxon>Canalipalpata</taxon>
        <taxon>Sabellida</taxon>
        <taxon>Oweniida</taxon>
        <taxon>Oweniidae</taxon>
        <taxon>Owenia</taxon>
    </lineage>
</organism>
<reference evidence="2" key="1">
    <citation type="submission" date="2022-03" db="EMBL/GenBank/DDBJ databases">
        <authorList>
            <person name="Martin C."/>
        </authorList>
    </citation>
    <scope>NUCLEOTIDE SEQUENCE</scope>
</reference>
<dbReference type="OrthoDB" id="5988333at2759"/>
<gene>
    <name evidence="2" type="ORF">OFUS_LOCUS7448</name>
</gene>
<dbReference type="PANTHER" id="PTHR34239">
    <property type="entry name" value="APPLE DOMAIN-CONTAINING PROTEIN"/>
    <property type="match status" value="1"/>
</dbReference>
<dbReference type="PANTHER" id="PTHR34239:SF2">
    <property type="entry name" value="TRANSPOSABLE ELEMENT P TRANSPOSASE_THAP9 CONSERVED DOMAIN-CONTAINING PROTEIN"/>
    <property type="match status" value="1"/>
</dbReference>
<feature type="region of interest" description="Disordered" evidence="1">
    <location>
        <begin position="1"/>
        <end position="71"/>
    </location>
</feature>
<sequence length="353" mass="38922">MASQQMLYKPEGALSPSDDALLDEPMDTDKGPSTSSNACETGSKTKDRSKSGDIGSKKSRKLSSKQDFSDNSLQSLTQAITTSISSGLGAIQSTLSGVMTSSIKDLQKCIQHSQYAEDEDDFGYNDEEDEIDEDQFNDDTDGCEPPPRKKPKVSDQEEQTDEPARKASSLMQSLQAKVKTHEEMGPPLSDGAAALLNDLIQSNMNDDDEKLKFDKYKTPSNTPNVSTTKVNEQIWSRVSADVRSSDIRLQKTQAPLIKATIASMRALEMIDELKQNLASVSDDYDDTLGKIAELMYDSIELSCSANYKFNLRRRELSNLKSVKTLSISARSQSLLLLTCLATTSRNKFVILPR</sequence>
<name>A0A8J1UEU5_OWEFU</name>
<comment type="caution">
    <text evidence="2">The sequence shown here is derived from an EMBL/GenBank/DDBJ whole genome shotgun (WGS) entry which is preliminary data.</text>
</comment>
<dbReference type="EMBL" id="CAIIXF020000004">
    <property type="protein sequence ID" value="CAH1780807.1"/>
    <property type="molecule type" value="Genomic_DNA"/>
</dbReference>
<feature type="compositionally biased region" description="Acidic residues" evidence="1">
    <location>
        <begin position="116"/>
        <end position="142"/>
    </location>
</feature>
<keyword evidence="3" id="KW-1185">Reference proteome</keyword>
<feature type="compositionally biased region" description="Polar residues" evidence="1">
    <location>
        <begin position="31"/>
        <end position="42"/>
    </location>
</feature>
<evidence type="ECO:0000313" key="2">
    <source>
        <dbReference type="EMBL" id="CAH1780807.1"/>
    </source>
</evidence>
<accession>A0A8J1UEU5</accession>
<dbReference type="Proteomes" id="UP000749559">
    <property type="component" value="Unassembled WGS sequence"/>
</dbReference>
<proteinExistence type="predicted"/>
<evidence type="ECO:0000313" key="3">
    <source>
        <dbReference type="Proteomes" id="UP000749559"/>
    </source>
</evidence>